<gene>
    <name evidence="1" type="ORF">NMQ05_04100</name>
</gene>
<proteinExistence type="predicted"/>
<keyword evidence="2" id="KW-1185">Reference proteome</keyword>
<dbReference type="Proteomes" id="UP001060245">
    <property type="component" value="Chromosome"/>
</dbReference>
<reference evidence="1" key="1">
    <citation type="submission" date="2022-07" db="EMBL/GenBank/DDBJ databases">
        <title>Complete genome of DND4.</title>
        <authorList>
            <person name="Cao G."/>
        </authorList>
    </citation>
    <scope>NUCLEOTIDE SEQUENCE</scope>
    <source>
        <strain evidence="1">DND4</strain>
    </source>
</reference>
<evidence type="ECO:0000313" key="1">
    <source>
        <dbReference type="EMBL" id="UTT53769.1"/>
    </source>
</evidence>
<dbReference type="EMBL" id="CP101471">
    <property type="protein sequence ID" value="UTT53769.1"/>
    <property type="molecule type" value="Genomic_DNA"/>
</dbReference>
<sequence length="49" mass="5806">MAFLWLTVVSFVLWLMFSRERDGLLLLTTLFLVAFFWVAGAFTKAFWSR</sequence>
<protein>
    <submittedName>
        <fullName evidence="1">Uncharacterized protein</fullName>
    </submittedName>
</protein>
<name>A0ACD4B8F0_MICMQ</name>
<accession>A0ACD4B8F0</accession>
<organism evidence="1 2">
    <name type="scientific">Microbacterium maritypicum</name>
    <name type="common">Microbacterium liquefaciens</name>
    <dbReference type="NCBI Taxonomy" id="33918"/>
    <lineage>
        <taxon>Bacteria</taxon>
        <taxon>Bacillati</taxon>
        <taxon>Actinomycetota</taxon>
        <taxon>Actinomycetes</taxon>
        <taxon>Micrococcales</taxon>
        <taxon>Microbacteriaceae</taxon>
        <taxon>Microbacterium</taxon>
    </lineage>
</organism>
<evidence type="ECO:0000313" key="2">
    <source>
        <dbReference type="Proteomes" id="UP001060245"/>
    </source>
</evidence>